<organism evidence="2 3">
    <name type="scientific">Peronospora matthiolae</name>
    <dbReference type="NCBI Taxonomy" id="2874970"/>
    <lineage>
        <taxon>Eukaryota</taxon>
        <taxon>Sar</taxon>
        <taxon>Stramenopiles</taxon>
        <taxon>Oomycota</taxon>
        <taxon>Peronosporomycetes</taxon>
        <taxon>Peronosporales</taxon>
        <taxon>Peronosporaceae</taxon>
        <taxon>Peronospora</taxon>
    </lineage>
</organism>
<feature type="compositionally biased region" description="Acidic residues" evidence="1">
    <location>
        <begin position="97"/>
        <end position="106"/>
    </location>
</feature>
<feature type="compositionally biased region" description="Acidic residues" evidence="1">
    <location>
        <begin position="52"/>
        <end position="65"/>
    </location>
</feature>
<evidence type="ECO:0000313" key="3">
    <source>
        <dbReference type="Proteomes" id="UP001162060"/>
    </source>
</evidence>
<feature type="region of interest" description="Disordered" evidence="1">
    <location>
        <begin position="38"/>
        <end position="77"/>
    </location>
</feature>
<dbReference type="AlphaFoldDB" id="A0AAV1UQA3"/>
<gene>
    <name evidence="2" type="ORF">PM001_LOCUS21969</name>
</gene>
<accession>A0AAV1UQA3</accession>
<dbReference type="EMBL" id="CAKLBY020000225">
    <property type="protein sequence ID" value="CAK7936819.1"/>
    <property type="molecule type" value="Genomic_DNA"/>
</dbReference>
<feature type="compositionally biased region" description="Basic and acidic residues" evidence="1">
    <location>
        <begin position="66"/>
        <end position="77"/>
    </location>
</feature>
<proteinExistence type="predicted"/>
<name>A0AAV1UQA3_9STRA</name>
<feature type="region of interest" description="Disordered" evidence="1">
    <location>
        <begin position="91"/>
        <end position="123"/>
    </location>
</feature>
<dbReference type="Proteomes" id="UP001162060">
    <property type="component" value="Unassembled WGS sequence"/>
</dbReference>
<evidence type="ECO:0000313" key="2">
    <source>
        <dbReference type="EMBL" id="CAK7936819.1"/>
    </source>
</evidence>
<sequence length="123" mass="12914">MTCKPSRLTLEIFAAISPKTGMTGPTCTYEVIKAIGSTSPQLTPLRSATPAPDEEDDTGLEPDATEPDHLDDPDTVDHLANQVGFSVGSDYALADDASSDDAEPTDADVSSDQVRNVDTAESD</sequence>
<comment type="caution">
    <text evidence="2">The sequence shown here is derived from an EMBL/GenBank/DDBJ whole genome shotgun (WGS) entry which is preliminary data.</text>
</comment>
<protein>
    <submittedName>
        <fullName evidence="2">Uncharacterized protein</fullName>
    </submittedName>
</protein>
<evidence type="ECO:0000256" key="1">
    <source>
        <dbReference type="SAM" id="MobiDB-lite"/>
    </source>
</evidence>
<reference evidence="2" key="1">
    <citation type="submission" date="2024-01" db="EMBL/GenBank/DDBJ databases">
        <authorList>
            <person name="Webb A."/>
        </authorList>
    </citation>
    <scope>NUCLEOTIDE SEQUENCE</scope>
    <source>
        <strain evidence="2">Pm1</strain>
    </source>
</reference>